<organism evidence="2 3">
    <name type="scientific">Polytolypa hystricis (strain UAMH7299)</name>
    <dbReference type="NCBI Taxonomy" id="1447883"/>
    <lineage>
        <taxon>Eukaryota</taxon>
        <taxon>Fungi</taxon>
        <taxon>Dikarya</taxon>
        <taxon>Ascomycota</taxon>
        <taxon>Pezizomycotina</taxon>
        <taxon>Eurotiomycetes</taxon>
        <taxon>Eurotiomycetidae</taxon>
        <taxon>Onygenales</taxon>
        <taxon>Onygenales incertae sedis</taxon>
        <taxon>Polytolypa</taxon>
    </lineage>
</organism>
<feature type="compositionally biased region" description="Gly residues" evidence="1">
    <location>
        <begin position="150"/>
        <end position="179"/>
    </location>
</feature>
<dbReference type="AlphaFoldDB" id="A0A2B7XWK8"/>
<feature type="compositionally biased region" description="Low complexity" evidence="1">
    <location>
        <begin position="38"/>
        <end position="73"/>
    </location>
</feature>
<feature type="region of interest" description="Disordered" evidence="1">
    <location>
        <begin position="1"/>
        <end position="79"/>
    </location>
</feature>
<evidence type="ECO:0000256" key="1">
    <source>
        <dbReference type="SAM" id="MobiDB-lite"/>
    </source>
</evidence>
<name>A0A2B7XWK8_POLH7</name>
<comment type="caution">
    <text evidence="2">The sequence shown here is derived from an EMBL/GenBank/DDBJ whole genome shotgun (WGS) entry which is preliminary data.</text>
</comment>
<dbReference type="Proteomes" id="UP000224634">
    <property type="component" value="Unassembled WGS sequence"/>
</dbReference>
<proteinExistence type="predicted"/>
<evidence type="ECO:0000313" key="2">
    <source>
        <dbReference type="EMBL" id="PGH13173.1"/>
    </source>
</evidence>
<feature type="region of interest" description="Disordered" evidence="1">
    <location>
        <begin position="138"/>
        <end position="180"/>
    </location>
</feature>
<accession>A0A2B7XWK8</accession>
<dbReference type="EMBL" id="PDNA01000107">
    <property type="protein sequence ID" value="PGH13173.1"/>
    <property type="molecule type" value="Genomic_DNA"/>
</dbReference>
<evidence type="ECO:0000313" key="3">
    <source>
        <dbReference type="Proteomes" id="UP000224634"/>
    </source>
</evidence>
<protein>
    <submittedName>
        <fullName evidence="2">Uncharacterized protein</fullName>
    </submittedName>
</protein>
<gene>
    <name evidence="2" type="ORF">AJ80_06419</name>
</gene>
<feature type="compositionally biased region" description="Low complexity" evidence="1">
    <location>
        <begin position="12"/>
        <end position="28"/>
    </location>
</feature>
<sequence>MASRHHHHIRDPSPSRSSSNIASTSVRRNIFQHHLSRRPTPTSTVTAPSVLPSTNNTNTNNSSAGNATTTTSGSSGGAANGGLLSSSSFAGSHHPHASKALPTTAVSLSSVSASASAENGDIVARDKNGGYKVDVPILPAGMWGEDTDDGGSGVGGGGMEGIDGSGGPGGGGTGAGEEGISGMEKENLRAEIEEMCRNRNLQMSSEPSEILLLIQQSLRNKVSALDEDRWMYEADDEIRV</sequence>
<dbReference type="OrthoDB" id="4188844at2759"/>
<keyword evidence="3" id="KW-1185">Reference proteome</keyword>
<reference evidence="2 3" key="1">
    <citation type="submission" date="2017-10" db="EMBL/GenBank/DDBJ databases">
        <title>Comparative genomics in systemic dimorphic fungi from Ajellomycetaceae.</title>
        <authorList>
            <person name="Munoz J.F."/>
            <person name="Mcewen J.G."/>
            <person name="Clay O.K."/>
            <person name="Cuomo C.A."/>
        </authorList>
    </citation>
    <scope>NUCLEOTIDE SEQUENCE [LARGE SCALE GENOMIC DNA]</scope>
    <source>
        <strain evidence="2 3">UAMH7299</strain>
    </source>
</reference>